<evidence type="ECO:0000313" key="2">
    <source>
        <dbReference type="EMBL" id="EXU78787.1"/>
    </source>
</evidence>
<keyword evidence="3" id="KW-1185">Reference proteome</keyword>
<name>A0A014Q6H7_9BURK</name>
<keyword evidence="1" id="KW-1133">Transmembrane helix</keyword>
<protein>
    <submittedName>
        <fullName evidence="2">Uncharacterized protein</fullName>
    </submittedName>
</protein>
<dbReference type="EMBL" id="JBOK01000027">
    <property type="protein sequence ID" value="EXU78787.1"/>
    <property type="molecule type" value="Genomic_DNA"/>
</dbReference>
<feature type="transmembrane region" description="Helical" evidence="1">
    <location>
        <begin position="12"/>
        <end position="31"/>
    </location>
</feature>
<accession>A0A014Q6H7</accession>
<gene>
    <name evidence="2" type="ORF">AX13_09870</name>
</gene>
<evidence type="ECO:0000313" key="3">
    <source>
        <dbReference type="Proteomes" id="UP000020766"/>
    </source>
</evidence>
<organism evidence="2 3">
    <name type="scientific">Comamonas aquatica DA1877</name>
    <dbReference type="NCBI Taxonomy" id="1457173"/>
    <lineage>
        <taxon>Bacteria</taxon>
        <taxon>Pseudomonadati</taxon>
        <taxon>Pseudomonadota</taxon>
        <taxon>Betaproteobacteria</taxon>
        <taxon>Burkholderiales</taxon>
        <taxon>Comamonadaceae</taxon>
        <taxon>Comamonas</taxon>
    </lineage>
</organism>
<reference evidence="2 3" key="1">
    <citation type="submission" date="2014-01" db="EMBL/GenBank/DDBJ databases">
        <title>Interspecies Systems Biology Uncovers Metabolites Affecting C. elegans Gene Expression and Life History Traits.</title>
        <authorList>
            <person name="Watson E."/>
            <person name="Macneil L.T."/>
            <person name="Ritter A.D."/>
            <person name="Yilmaz L.S."/>
            <person name="Rosebrock A.P."/>
            <person name="Caudy A.A."/>
            <person name="Walhout A.J."/>
        </authorList>
    </citation>
    <scope>NUCLEOTIDE SEQUENCE [LARGE SCALE GENOMIC DNA]</scope>
    <source>
        <strain evidence="2 3">DA1877</strain>
    </source>
</reference>
<proteinExistence type="predicted"/>
<sequence>MTNPITPLRATVRALASWALCLLVVIAWTAVEVPT</sequence>
<dbReference type="AlphaFoldDB" id="A0A014Q6H7"/>
<evidence type="ECO:0000256" key="1">
    <source>
        <dbReference type="SAM" id="Phobius"/>
    </source>
</evidence>
<dbReference type="Proteomes" id="UP000020766">
    <property type="component" value="Unassembled WGS sequence"/>
</dbReference>
<keyword evidence="1" id="KW-0472">Membrane</keyword>
<keyword evidence="1" id="KW-0812">Transmembrane</keyword>
<comment type="caution">
    <text evidence="2">The sequence shown here is derived from an EMBL/GenBank/DDBJ whole genome shotgun (WGS) entry which is preliminary data.</text>
</comment>